<dbReference type="PANTHER" id="PTHR48100:SF1">
    <property type="entry name" value="HISTIDINE PHOSPHATASE FAMILY PROTEIN-RELATED"/>
    <property type="match status" value="1"/>
</dbReference>
<gene>
    <name evidence="1" type="ORF">KYD98_03830</name>
</gene>
<dbReference type="Gene3D" id="3.40.50.1240">
    <property type="entry name" value="Phosphoglycerate mutase-like"/>
    <property type="match status" value="1"/>
</dbReference>
<name>A0ABS7ALD1_9CLOT</name>
<organism evidence="1 2">
    <name type="scientific">Clostridium weizhouense</name>
    <dbReference type="NCBI Taxonomy" id="2859781"/>
    <lineage>
        <taxon>Bacteria</taxon>
        <taxon>Bacillati</taxon>
        <taxon>Bacillota</taxon>
        <taxon>Clostridia</taxon>
        <taxon>Eubacteriales</taxon>
        <taxon>Clostridiaceae</taxon>
        <taxon>Clostridium</taxon>
    </lineage>
</organism>
<reference evidence="1 2" key="1">
    <citation type="submission" date="2021-07" db="EMBL/GenBank/DDBJ databases">
        <title>Clostridium weizhouense sp. nov., an anaerobic bacterium isolated from activated sludge of Petroleum wastewater.</title>
        <authorList>
            <person name="Li Q."/>
        </authorList>
    </citation>
    <scope>NUCLEOTIDE SEQUENCE [LARGE SCALE GENOMIC DNA]</scope>
    <source>
        <strain evidence="1 2">YB-6</strain>
    </source>
</reference>
<dbReference type="RefSeq" id="WP_219778261.1">
    <property type="nucleotide sequence ID" value="NZ_JAHXPT010000002.1"/>
</dbReference>
<proteinExistence type="predicted"/>
<dbReference type="SUPFAM" id="SSF53254">
    <property type="entry name" value="Phosphoglycerate mutase-like"/>
    <property type="match status" value="1"/>
</dbReference>
<dbReference type="PANTHER" id="PTHR48100">
    <property type="entry name" value="BROAD-SPECIFICITY PHOSPHATASE YOR283W-RELATED"/>
    <property type="match status" value="1"/>
</dbReference>
<accession>A0ABS7ALD1</accession>
<dbReference type="InterPro" id="IPR050275">
    <property type="entry name" value="PGM_Phosphatase"/>
</dbReference>
<dbReference type="InterPro" id="IPR013078">
    <property type="entry name" value="His_Pase_superF_clade-1"/>
</dbReference>
<dbReference type="Proteomes" id="UP001519921">
    <property type="component" value="Unassembled WGS sequence"/>
</dbReference>
<protein>
    <submittedName>
        <fullName evidence="1">Histidine phosphatase family protein</fullName>
    </submittedName>
</protein>
<keyword evidence="2" id="KW-1185">Reference proteome</keyword>
<comment type="caution">
    <text evidence="1">The sequence shown here is derived from an EMBL/GenBank/DDBJ whole genome shotgun (WGS) entry which is preliminary data.</text>
</comment>
<evidence type="ECO:0000313" key="1">
    <source>
        <dbReference type="EMBL" id="MBW6409211.1"/>
    </source>
</evidence>
<dbReference type="InterPro" id="IPR029033">
    <property type="entry name" value="His_PPase_superfam"/>
</dbReference>
<dbReference type="CDD" id="cd07067">
    <property type="entry name" value="HP_PGM_like"/>
    <property type="match status" value="1"/>
</dbReference>
<dbReference type="SMART" id="SM00855">
    <property type="entry name" value="PGAM"/>
    <property type="match status" value="1"/>
</dbReference>
<dbReference type="EMBL" id="JAHXPT010000002">
    <property type="protein sequence ID" value="MBW6409211.1"/>
    <property type="molecule type" value="Genomic_DNA"/>
</dbReference>
<dbReference type="Pfam" id="PF00300">
    <property type="entry name" value="His_Phos_1"/>
    <property type="match status" value="1"/>
</dbReference>
<evidence type="ECO:0000313" key="2">
    <source>
        <dbReference type="Proteomes" id="UP001519921"/>
    </source>
</evidence>
<sequence>MKEIDIYLIRHGKTYCNKERLYYGKSDVPLSDEGINELILKKEKNKYPMCEKYFTSGLKRANQTLEILYPDKEYDILSELCEYDFGEFELKSHEDLKDHPKYNEWVIDETGSVSCPNGESRQEFKSRIQIGFNKLIESLKINNIDSAVAVIHGGTIGMLLEILYDNKKSFIEWQPNVGEGYKVVISTEFPIKILNVTKIF</sequence>